<keyword evidence="4" id="KW-1185">Reference proteome</keyword>
<protein>
    <submittedName>
        <fullName evidence="3">Uncharacterized protein</fullName>
    </submittedName>
</protein>
<evidence type="ECO:0000313" key="4">
    <source>
        <dbReference type="Proteomes" id="UP000813385"/>
    </source>
</evidence>
<evidence type="ECO:0000256" key="1">
    <source>
        <dbReference type="SAM" id="Coils"/>
    </source>
</evidence>
<evidence type="ECO:0000313" key="3">
    <source>
        <dbReference type="EMBL" id="KAH7353324.1"/>
    </source>
</evidence>
<keyword evidence="1" id="KW-0175">Coiled coil</keyword>
<dbReference type="Proteomes" id="UP000813385">
    <property type="component" value="Unassembled WGS sequence"/>
</dbReference>
<dbReference type="AlphaFoldDB" id="A0A8K0TDD3"/>
<feature type="coiled-coil region" evidence="1">
    <location>
        <begin position="85"/>
        <end position="191"/>
    </location>
</feature>
<proteinExistence type="predicted"/>
<sequence>MAAPPGVERLARMWMVPEDSVSIFSAANMADEIRRKHNAFVQAVVTKVSNLEKEVKRTTPLGARGPEAPDLPEEPETSPEDLGRIVVLESKVEALLEENEHLAMRISAGVSKRDNAEMLNKLYFLKRENDSLNERQEALEDQMAQLMKTVGDMTDRATKDKEQVQSSTKALAEARAEIGRLRDRVRVLEHDHNIPRPAMQQMSISETQQRIDFHDSRIRWLESSLSKKK</sequence>
<gene>
    <name evidence="3" type="ORF">B0T11DRAFT_116810</name>
</gene>
<evidence type="ECO:0000256" key="2">
    <source>
        <dbReference type="SAM" id="MobiDB-lite"/>
    </source>
</evidence>
<reference evidence="3" key="1">
    <citation type="journal article" date="2021" name="Nat. Commun.">
        <title>Genetic determinants of endophytism in the Arabidopsis root mycobiome.</title>
        <authorList>
            <person name="Mesny F."/>
            <person name="Miyauchi S."/>
            <person name="Thiergart T."/>
            <person name="Pickel B."/>
            <person name="Atanasova L."/>
            <person name="Karlsson M."/>
            <person name="Huettel B."/>
            <person name="Barry K.W."/>
            <person name="Haridas S."/>
            <person name="Chen C."/>
            <person name="Bauer D."/>
            <person name="Andreopoulos W."/>
            <person name="Pangilinan J."/>
            <person name="LaButti K."/>
            <person name="Riley R."/>
            <person name="Lipzen A."/>
            <person name="Clum A."/>
            <person name="Drula E."/>
            <person name="Henrissat B."/>
            <person name="Kohler A."/>
            <person name="Grigoriev I.V."/>
            <person name="Martin F.M."/>
            <person name="Hacquard S."/>
        </authorList>
    </citation>
    <scope>NUCLEOTIDE SEQUENCE</scope>
    <source>
        <strain evidence="3">MPI-CAGE-AT-0016</strain>
    </source>
</reference>
<feature type="region of interest" description="Disordered" evidence="2">
    <location>
        <begin position="56"/>
        <end position="80"/>
    </location>
</feature>
<name>A0A8K0TDD3_9PEZI</name>
<feature type="compositionally biased region" description="Acidic residues" evidence="2">
    <location>
        <begin position="70"/>
        <end position="79"/>
    </location>
</feature>
<dbReference type="OrthoDB" id="10422777at2759"/>
<comment type="caution">
    <text evidence="3">The sequence shown here is derived from an EMBL/GenBank/DDBJ whole genome shotgun (WGS) entry which is preliminary data.</text>
</comment>
<accession>A0A8K0TDD3</accession>
<organism evidence="3 4">
    <name type="scientific">Plectosphaerella cucumerina</name>
    <dbReference type="NCBI Taxonomy" id="40658"/>
    <lineage>
        <taxon>Eukaryota</taxon>
        <taxon>Fungi</taxon>
        <taxon>Dikarya</taxon>
        <taxon>Ascomycota</taxon>
        <taxon>Pezizomycotina</taxon>
        <taxon>Sordariomycetes</taxon>
        <taxon>Hypocreomycetidae</taxon>
        <taxon>Glomerellales</taxon>
        <taxon>Plectosphaerellaceae</taxon>
        <taxon>Plectosphaerella</taxon>
    </lineage>
</organism>
<dbReference type="EMBL" id="JAGPXD010000005">
    <property type="protein sequence ID" value="KAH7353324.1"/>
    <property type="molecule type" value="Genomic_DNA"/>
</dbReference>